<comment type="caution">
    <text evidence="5">The sequence shown here is derived from an EMBL/GenBank/DDBJ whole genome shotgun (WGS) entry which is preliminary data.</text>
</comment>
<dbReference type="InterPro" id="IPR015927">
    <property type="entry name" value="Peptidase_S24_S26A/B/C"/>
</dbReference>
<evidence type="ECO:0000256" key="3">
    <source>
        <dbReference type="ARBA" id="ARBA00023163"/>
    </source>
</evidence>
<dbReference type="PANTHER" id="PTHR40661:SF3">
    <property type="entry name" value="FELS-1 PROPHAGE TRANSCRIPTIONAL REGULATOR"/>
    <property type="match status" value="1"/>
</dbReference>
<keyword evidence="2" id="KW-0238">DNA-binding</keyword>
<dbReference type="PANTHER" id="PTHR40661">
    <property type="match status" value="1"/>
</dbReference>
<reference evidence="5 6" key="1">
    <citation type="submission" date="2020-04" db="EMBL/GenBank/DDBJ databases">
        <title>Description of novel Gluconacetobacter.</title>
        <authorList>
            <person name="Sombolestani A."/>
        </authorList>
    </citation>
    <scope>NUCLEOTIDE SEQUENCE [LARGE SCALE GENOMIC DNA]</scope>
    <source>
        <strain evidence="5 6">LMG 27724</strain>
    </source>
</reference>
<keyword evidence="3" id="KW-0804">Transcription</keyword>
<dbReference type="AlphaFoldDB" id="A0A7W4J1F3"/>
<organism evidence="5 6">
    <name type="scientific">Gluconacetobacter asukensis</name>
    <dbReference type="NCBI Taxonomy" id="1017181"/>
    <lineage>
        <taxon>Bacteria</taxon>
        <taxon>Pseudomonadati</taxon>
        <taxon>Pseudomonadota</taxon>
        <taxon>Alphaproteobacteria</taxon>
        <taxon>Acetobacterales</taxon>
        <taxon>Acetobacteraceae</taxon>
        <taxon>Gluconacetobacter</taxon>
    </lineage>
</organism>
<evidence type="ECO:0000313" key="5">
    <source>
        <dbReference type="EMBL" id="MBB2172849.1"/>
    </source>
</evidence>
<dbReference type="Gene3D" id="1.10.260.40">
    <property type="entry name" value="lambda repressor-like DNA-binding domains"/>
    <property type="match status" value="1"/>
</dbReference>
<dbReference type="InterPro" id="IPR036286">
    <property type="entry name" value="LexA/Signal_pep-like_sf"/>
</dbReference>
<dbReference type="GO" id="GO:0003677">
    <property type="term" value="F:DNA binding"/>
    <property type="evidence" value="ECO:0007669"/>
    <property type="project" value="UniProtKB-KW"/>
</dbReference>
<dbReference type="InterPro" id="IPR010982">
    <property type="entry name" value="Lambda_DNA-bd_dom_sf"/>
</dbReference>
<proteinExistence type="predicted"/>
<dbReference type="Pfam" id="PF00717">
    <property type="entry name" value="Peptidase_S24"/>
    <property type="match status" value="1"/>
</dbReference>
<name>A0A7W4J1F3_9PROT</name>
<sequence length="218" mass="24038">MSFGDDLRDAMTRAGISNKEIAEKFGVTSQAVSAWKRGANLPASDKLIAVREYLQRRLGGTGAWVEEPDLPTQHPVSAAPAYLPVATLDIRAGAGGGGIIDDAYLGAPRYFEEGFITRELRAQPEDLCVVEVEGQSMEPLLRSGDTVLVDLRKRNVAMEGIFVLFDGDGVVCKWVQRVHGSDPAMLRLASENSRFPPYEVEAERCRMLGRVVWFSRRI</sequence>
<dbReference type="Pfam" id="PF01381">
    <property type="entry name" value="HTH_3"/>
    <property type="match status" value="1"/>
</dbReference>
<evidence type="ECO:0000259" key="4">
    <source>
        <dbReference type="PROSITE" id="PS50943"/>
    </source>
</evidence>
<dbReference type="Proteomes" id="UP000577891">
    <property type="component" value="Unassembled WGS sequence"/>
</dbReference>
<dbReference type="Gene3D" id="2.10.109.10">
    <property type="entry name" value="Umud Fragment, subunit A"/>
    <property type="match status" value="1"/>
</dbReference>
<protein>
    <submittedName>
        <fullName evidence="5">Helix-turn-helix domain-containing protein</fullName>
    </submittedName>
</protein>
<evidence type="ECO:0000256" key="2">
    <source>
        <dbReference type="ARBA" id="ARBA00023125"/>
    </source>
</evidence>
<gene>
    <name evidence="5" type="ORF">HLH35_12090</name>
</gene>
<dbReference type="CDD" id="cd00093">
    <property type="entry name" value="HTH_XRE"/>
    <property type="match status" value="1"/>
</dbReference>
<evidence type="ECO:0000256" key="1">
    <source>
        <dbReference type="ARBA" id="ARBA00023015"/>
    </source>
</evidence>
<dbReference type="SUPFAM" id="SSF51306">
    <property type="entry name" value="LexA/Signal peptidase"/>
    <property type="match status" value="1"/>
</dbReference>
<feature type="domain" description="HTH cro/C1-type" evidence="4">
    <location>
        <begin position="7"/>
        <end position="61"/>
    </location>
</feature>
<dbReference type="EMBL" id="JABEQE010000010">
    <property type="protein sequence ID" value="MBB2172849.1"/>
    <property type="molecule type" value="Genomic_DNA"/>
</dbReference>
<dbReference type="CDD" id="cd06529">
    <property type="entry name" value="S24_LexA-like"/>
    <property type="match status" value="1"/>
</dbReference>
<accession>A0A7W4J1F3</accession>
<evidence type="ECO:0000313" key="6">
    <source>
        <dbReference type="Proteomes" id="UP000577891"/>
    </source>
</evidence>
<dbReference type="SUPFAM" id="SSF47413">
    <property type="entry name" value="lambda repressor-like DNA-binding domains"/>
    <property type="match status" value="1"/>
</dbReference>
<keyword evidence="1" id="KW-0805">Transcription regulation</keyword>
<dbReference type="InterPro" id="IPR001387">
    <property type="entry name" value="Cro/C1-type_HTH"/>
</dbReference>
<keyword evidence="6" id="KW-1185">Reference proteome</keyword>
<dbReference type="RefSeq" id="WP_182979375.1">
    <property type="nucleotide sequence ID" value="NZ_BAABGB010000005.1"/>
</dbReference>
<dbReference type="PROSITE" id="PS50943">
    <property type="entry name" value="HTH_CROC1"/>
    <property type="match status" value="1"/>
</dbReference>
<dbReference type="InterPro" id="IPR039418">
    <property type="entry name" value="LexA-like"/>
</dbReference>